<evidence type="ECO:0000313" key="1">
    <source>
        <dbReference type="EMBL" id="CAD9941593.1"/>
    </source>
</evidence>
<dbReference type="AlphaFoldDB" id="A0A7S2V9W9"/>
<name>A0A7S2V9W9_9STRA</name>
<sequence>MDLSKILSLLIGYRITGHVTRGAVRDELDGVASHPTIHFVSLTPVIETMKISIAAAFLASTASAFVGPSVTVRPSTAIGPVIADGVEFDTVAREWRCKWSPDEDKASLVEAQKALDEILGDVKAIDGVKSVERIVCGGCLDFKVITSLDAEKYGTWEEADFKPEADFIAKLEGIDGISLVETQTFTVRASNHVACASTY</sequence>
<protein>
    <submittedName>
        <fullName evidence="1">Uncharacterized protein</fullName>
    </submittedName>
</protein>
<organism evidence="1">
    <name type="scientific">Entomoneis paludosa</name>
    <dbReference type="NCBI Taxonomy" id="265537"/>
    <lineage>
        <taxon>Eukaryota</taxon>
        <taxon>Sar</taxon>
        <taxon>Stramenopiles</taxon>
        <taxon>Ochrophyta</taxon>
        <taxon>Bacillariophyta</taxon>
        <taxon>Bacillariophyceae</taxon>
        <taxon>Bacillariophycidae</taxon>
        <taxon>Entomoneidaceae</taxon>
        <taxon>Entomoneis</taxon>
    </lineage>
</organism>
<dbReference type="EMBL" id="HBHT01001637">
    <property type="protein sequence ID" value="CAD9941593.1"/>
    <property type="molecule type" value="Transcribed_RNA"/>
</dbReference>
<reference evidence="1" key="1">
    <citation type="submission" date="2021-01" db="EMBL/GenBank/DDBJ databases">
        <authorList>
            <person name="Corre E."/>
            <person name="Pelletier E."/>
            <person name="Niang G."/>
            <person name="Scheremetjew M."/>
            <person name="Finn R."/>
            <person name="Kale V."/>
            <person name="Holt S."/>
            <person name="Cochrane G."/>
            <person name="Meng A."/>
            <person name="Brown T."/>
            <person name="Cohen L."/>
        </authorList>
    </citation>
    <scope>NUCLEOTIDE SEQUENCE</scope>
    <source>
        <strain evidence="1">CCMP125</strain>
    </source>
</reference>
<gene>
    <name evidence="1" type="ORF">APAL1065_LOCUS1045</name>
</gene>
<proteinExistence type="predicted"/>
<accession>A0A7S2V9W9</accession>